<comment type="caution">
    <text evidence="2">The sequence shown here is derived from an EMBL/GenBank/DDBJ whole genome shotgun (WGS) entry which is preliminary data.</text>
</comment>
<protein>
    <submittedName>
        <fullName evidence="2">Uncharacterized protein</fullName>
    </submittedName>
</protein>
<dbReference type="SUPFAM" id="SSF52540">
    <property type="entry name" value="P-loop containing nucleoside triphosphate hydrolases"/>
    <property type="match status" value="1"/>
</dbReference>
<dbReference type="AlphaFoldDB" id="A0A8K0RKK5"/>
<proteinExistence type="predicted"/>
<sequence length="718" mass="80718">MAGLCDINILQLETILFWKRAMFLYGPAGSGKTSLAHHLKDWTFASLIDGESDLNAGPSDEPTIRQKVVQSSSIIIINNCETTAGKQNLDHFNLPVMTRQETEDLFKFVENVCAEPEATCRLMLLSRTDALLAHCMVGPDGRINAKEIMYHELKNLRPAEAVQIMKISGGIGNFSDTENKQVSNLIAFHDNNAAMASLLGSCIVKPSPDIAGFSQTLQIELPPRLSDLLIRLLQTTSTQNVSIFSNFTQVIKNIRATYPDVHRAILCFALNRNRSLNYTNLSSYFLNVAGWGLLPGCPAAQASKLSWPGARQAARIPERFYPETFEHSPSTRASEWTRVSQGTIPGLIFTEWPNLCCAIELCIKDKNFRRASTEVFGLLKQGLEKGAQTPKRVEMTLDLLVKAIMHFSVAVVSPHSALDLDTLEKAMALIRTLLEFLKQKRSYEVDEASLAAIKQAVGLLESSSRVYGEPDTENSVLLDNVLDETAILFYYTHFNIIFMLTDRTYLAKSCAVTRDMIREKAEDILSVMRDKKLNVTSLELTWLMFQLKHWSNHDIPFDLDGTAQTKDMLQMIAQRGPQFDENDPGVALLVLTKYKNDYNRASSILHNALHHAHQRDDRVEQQLLHRALFSLSSEKGDLKHTVLHFDEIIRINYARALRQSSSAVLSRSELHFKAIGNIIITNIMIHRSSRQYLSVTGRTTPRTSHTPTEASEEDRRLT</sequence>
<dbReference type="InterPro" id="IPR027417">
    <property type="entry name" value="P-loop_NTPase"/>
</dbReference>
<evidence type="ECO:0000256" key="1">
    <source>
        <dbReference type="SAM" id="MobiDB-lite"/>
    </source>
</evidence>
<name>A0A8K0RKK5_9HYPO</name>
<evidence type="ECO:0000313" key="3">
    <source>
        <dbReference type="Proteomes" id="UP000813427"/>
    </source>
</evidence>
<evidence type="ECO:0000313" key="2">
    <source>
        <dbReference type="EMBL" id="KAH7232823.1"/>
    </source>
</evidence>
<reference evidence="2" key="1">
    <citation type="journal article" date="2021" name="Nat. Commun.">
        <title>Genetic determinants of endophytism in the Arabidopsis root mycobiome.</title>
        <authorList>
            <person name="Mesny F."/>
            <person name="Miyauchi S."/>
            <person name="Thiergart T."/>
            <person name="Pickel B."/>
            <person name="Atanasova L."/>
            <person name="Karlsson M."/>
            <person name="Huettel B."/>
            <person name="Barry K.W."/>
            <person name="Haridas S."/>
            <person name="Chen C."/>
            <person name="Bauer D."/>
            <person name="Andreopoulos W."/>
            <person name="Pangilinan J."/>
            <person name="LaButti K."/>
            <person name="Riley R."/>
            <person name="Lipzen A."/>
            <person name="Clum A."/>
            <person name="Drula E."/>
            <person name="Henrissat B."/>
            <person name="Kohler A."/>
            <person name="Grigoriev I.V."/>
            <person name="Martin F.M."/>
            <person name="Hacquard S."/>
        </authorList>
    </citation>
    <scope>NUCLEOTIDE SEQUENCE</scope>
    <source>
        <strain evidence="2">MPI-SDFR-AT-0068</strain>
    </source>
</reference>
<feature type="compositionally biased region" description="Polar residues" evidence="1">
    <location>
        <begin position="694"/>
        <end position="709"/>
    </location>
</feature>
<feature type="region of interest" description="Disordered" evidence="1">
    <location>
        <begin position="694"/>
        <end position="718"/>
    </location>
</feature>
<accession>A0A8K0RKK5</accession>
<dbReference type="EMBL" id="JAGPXF010000008">
    <property type="protein sequence ID" value="KAH7232823.1"/>
    <property type="molecule type" value="Genomic_DNA"/>
</dbReference>
<gene>
    <name evidence="2" type="ORF">BKA59DRAFT_460287</name>
</gene>
<keyword evidence="3" id="KW-1185">Reference proteome</keyword>
<dbReference type="Gene3D" id="3.40.50.300">
    <property type="entry name" value="P-loop containing nucleotide triphosphate hydrolases"/>
    <property type="match status" value="1"/>
</dbReference>
<organism evidence="2 3">
    <name type="scientific">Fusarium tricinctum</name>
    <dbReference type="NCBI Taxonomy" id="61284"/>
    <lineage>
        <taxon>Eukaryota</taxon>
        <taxon>Fungi</taxon>
        <taxon>Dikarya</taxon>
        <taxon>Ascomycota</taxon>
        <taxon>Pezizomycotina</taxon>
        <taxon>Sordariomycetes</taxon>
        <taxon>Hypocreomycetidae</taxon>
        <taxon>Hypocreales</taxon>
        <taxon>Nectriaceae</taxon>
        <taxon>Fusarium</taxon>
        <taxon>Fusarium tricinctum species complex</taxon>
    </lineage>
</organism>
<dbReference type="Proteomes" id="UP000813427">
    <property type="component" value="Unassembled WGS sequence"/>
</dbReference>